<organism evidence="13 14">
    <name type="scientific">Candidatus Woesebacteria bacterium GW2011_GWA1_37_8</name>
    <dbReference type="NCBI Taxonomy" id="1618546"/>
    <lineage>
        <taxon>Bacteria</taxon>
        <taxon>Candidatus Woeseibacteriota</taxon>
    </lineage>
</organism>
<evidence type="ECO:0000256" key="5">
    <source>
        <dbReference type="ARBA" id="ARBA00008391"/>
    </source>
</evidence>
<dbReference type="PANTHER" id="PTHR32315:SF3">
    <property type="entry name" value="ADENINE PHOSPHORIBOSYLTRANSFERASE"/>
    <property type="match status" value="1"/>
</dbReference>
<protein>
    <recommendedName>
        <fullName evidence="6 11">Adenine phosphoribosyltransferase</fullName>
        <shortName evidence="11">APRT</shortName>
        <ecNumber evidence="6 11">2.4.2.7</ecNumber>
    </recommendedName>
</protein>
<evidence type="ECO:0000256" key="11">
    <source>
        <dbReference type="HAMAP-Rule" id="MF_00004"/>
    </source>
</evidence>
<dbReference type="GO" id="GO:0006166">
    <property type="term" value="P:purine ribonucleoside salvage"/>
    <property type="evidence" value="ECO:0007669"/>
    <property type="project" value="UniProtKB-UniRule"/>
</dbReference>
<dbReference type="InterPro" id="IPR005764">
    <property type="entry name" value="Ade_phspho_trans"/>
</dbReference>
<dbReference type="FunFam" id="3.40.50.2020:FF:000021">
    <property type="entry name" value="Adenine phosphoribosyltransferase"/>
    <property type="match status" value="1"/>
</dbReference>
<dbReference type="NCBIfam" id="TIGR01090">
    <property type="entry name" value="apt"/>
    <property type="match status" value="1"/>
</dbReference>
<dbReference type="EC" id="2.4.2.7" evidence="6 11"/>
<dbReference type="SUPFAM" id="SSF53271">
    <property type="entry name" value="PRTase-like"/>
    <property type="match status" value="1"/>
</dbReference>
<dbReference type="PANTHER" id="PTHR32315">
    <property type="entry name" value="ADENINE PHOSPHORIBOSYLTRANSFERASE"/>
    <property type="match status" value="1"/>
</dbReference>
<evidence type="ECO:0000313" key="13">
    <source>
        <dbReference type="EMBL" id="KKQ45997.1"/>
    </source>
</evidence>
<dbReference type="GO" id="GO:0016208">
    <property type="term" value="F:AMP binding"/>
    <property type="evidence" value="ECO:0007669"/>
    <property type="project" value="TreeGrafter"/>
</dbReference>
<dbReference type="Pfam" id="PF00156">
    <property type="entry name" value="Pribosyltran"/>
    <property type="match status" value="1"/>
</dbReference>
<dbReference type="GO" id="GO:0003999">
    <property type="term" value="F:adenine phosphoribosyltransferase activity"/>
    <property type="evidence" value="ECO:0007669"/>
    <property type="project" value="UniProtKB-UniRule"/>
</dbReference>
<comment type="subunit">
    <text evidence="11">Homodimer.</text>
</comment>
<dbReference type="EMBL" id="LBTR01000006">
    <property type="protein sequence ID" value="KKQ45997.1"/>
    <property type="molecule type" value="Genomic_DNA"/>
</dbReference>
<evidence type="ECO:0000256" key="1">
    <source>
        <dbReference type="ARBA" id="ARBA00000868"/>
    </source>
</evidence>
<evidence type="ECO:0000256" key="8">
    <source>
        <dbReference type="ARBA" id="ARBA00022676"/>
    </source>
</evidence>
<dbReference type="InterPro" id="IPR000836">
    <property type="entry name" value="PRTase_dom"/>
</dbReference>
<name>A0A0G0HUP0_9BACT</name>
<dbReference type="UniPathway" id="UPA00588">
    <property type="reaction ID" value="UER00646"/>
</dbReference>
<dbReference type="GO" id="GO:0002055">
    <property type="term" value="F:adenine binding"/>
    <property type="evidence" value="ECO:0007669"/>
    <property type="project" value="TreeGrafter"/>
</dbReference>
<proteinExistence type="inferred from homology"/>
<comment type="catalytic activity">
    <reaction evidence="1 11">
        <text>AMP + diphosphate = 5-phospho-alpha-D-ribose 1-diphosphate + adenine</text>
        <dbReference type="Rhea" id="RHEA:16609"/>
        <dbReference type="ChEBI" id="CHEBI:16708"/>
        <dbReference type="ChEBI" id="CHEBI:33019"/>
        <dbReference type="ChEBI" id="CHEBI:58017"/>
        <dbReference type="ChEBI" id="CHEBI:456215"/>
        <dbReference type="EC" id="2.4.2.7"/>
    </reaction>
</comment>
<dbReference type="HAMAP" id="MF_00004">
    <property type="entry name" value="Aden_phosphoribosyltr"/>
    <property type="match status" value="1"/>
</dbReference>
<comment type="caution">
    <text evidence="13">The sequence shown here is derived from an EMBL/GenBank/DDBJ whole genome shotgun (WGS) entry which is preliminary data.</text>
</comment>
<evidence type="ECO:0000256" key="7">
    <source>
        <dbReference type="ARBA" id="ARBA00022490"/>
    </source>
</evidence>
<keyword evidence="10 11" id="KW-0660">Purine salvage</keyword>
<dbReference type="GO" id="GO:0005737">
    <property type="term" value="C:cytoplasm"/>
    <property type="evidence" value="ECO:0007669"/>
    <property type="project" value="UniProtKB-SubCell"/>
</dbReference>
<reference evidence="13 14" key="1">
    <citation type="journal article" date="2015" name="Nature">
        <title>rRNA introns, odd ribosomes, and small enigmatic genomes across a large radiation of phyla.</title>
        <authorList>
            <person name="Brown C.T."/>
            <person name="Hug L.A."/>
            <person name="Thomas B.C."/>
            <person name="Sharon I."/>
            <person name="Castelle C.J."/>
            <person name="Singh A."/>
            <person name="Wilkins M.J."/>
            <person name="Williams K.H."/>
            <person name="Banfield J.F."/>
        </authorList>
    </citation>
    <scope>NUCLEOTIDE SEQUENCE [LARGE SCALE GENOMIC DNA]</scope>
</reference>
<sequence length="180" mass="20075">MLLRKKGMIDLKKFIRQIPDWPKPGINFKDISPLLQNSDAFALAVQKLCLPFAGSQIDKIAGIDARGFIFASVCAHRLKKGFIMARKKDKLPPKVVSTKYALEYSENELEIQIDSVKQGENVLIIDDVLATGGTTKATAELIETLGGNIVGYSFLIELTGLKGRKMLSKYKINSIIKYKW</sequence>
<evidence type="ECO:0000256" key="6">
    <source>
        <dbReference type="ARBA" id="ARBA00011893"/>
    </source>
</evidence>
<dbReference type="NCBIfam" id="NF002636">
    <property type="entry name" value="PRK02304.1-5"/>
    <property type="match status" value="1"/>
</dbReference>
<evidence type="ECO:0000313" key="14">
    <source>
        <dbReference type="Proteomes" id="UP000034603"/>
    </source>
</evidence>
<evidence type="ECO:0000259" key="12">
    <source>
        <dbReference type="Pfam" id="PF00156"/>
    </source>
</evidence>
<evidence type="ECO:0000256" key="10">
    <source>
        <dbReference type="ARBA" id="ARBA00022726"/>
    </source>
</evidence>
<comment type="pathway">
    <text evidence="4 11">Purine metabolism; AMP biosynthesis via salvage pathway; AMP from adenine: step 1/1.</text>
</comment>
<evidence type="ECO:0000256" key="3">
    <source>
        <dbReference type="ARBA" id="ARBA00004496"/>
    </source>
</evidence>
<comment type="function">
    <text evidence="2 11">Catalyzes a salvage reaction resulting in the formation of AMP, that is energically less costly than de novo synthesis.</text>
</comment>
<evidence type="ECO:0000256" key="2">
    <source>
        <dbReference type="ARBA" id="ARBA00003968"/>
    </source>
</evidence>
<accession>A0A0G0HUP0</accession>
<evidence type="ECO:0000256" key="9">
    <source>
        <dbReference type="ARBA" id="ARBA00022679"/>
    </source>
</evidence>
<dbReference type="CDD" id="cd06223">
    <property type="entry name" value="PRTases_typeI"/>
    <property type="match status" value="1"/>
</dbReference>
<dbReference type="GO" id="GO:0006168">
    <property type="term" value="P:adenine salvage"/>
    <property type="evidence" value="ECO:0007669"/>
    <property type="project" value="InterPro"/>
</dbReference>
<dbReference type="PATRIC" id="fig|1618546.3.peg.174"/>
<keyword evidence="8 11" id="KW-0328">Glycosyltransferase</keyword>
<evidence type="ECO:0000256" key="4">
    <source>
        <dbReference type="ARBA" id="ARBA00004659"/>
    </source>
</evidence>
<keyword evidence="7 11" id="KW-0963">Cytoplasm</keyword>
<dbReference type="Proteomes" id="UP000034603">
    <property type="component" value="Unassembled WGS sequence"/>
</dbReference>
<dbReference type="InterPro" id="IPR029057">
    <property type="entry name" value="PRTase-like"/>
</dbReference>
<keyword evidence="9 11" id="KW-0808">Transferase</keyword>
<dbReference type="InterPro" id="IPR050054">
    <property type="entry name" value="UPRTase/APRTase"/>
</dbReference>
<feature type="domain" description="Phosphoribosyltransferase" evidence="12">
    <location>
        <begin position="53"/>
        <end position="172"/>
    </location>
</feature>
<comment type="subcellular location">
    <subcellularLocation>
        <location evidence="3 11">Cytoplasm</location>
    </subcellularLocation>
</comment>
<comment type="similarity">
    <text evidence="5 11">Belongs to the purine/pyrimidine phosphoribosyltransferase family.</text>
</comment>
<dbReference type="Gene3D" id="3.40.50.2020">
    <property type="match status" value="1"/>
</dbReference>
<dbReference type="NCBIfam" id="NF002634">
    <property type="entry name" value="PRK02304.1-3"/>
    <property type="match status" value="1"/>
</dbReference>
<gene>
    <name evidence="11" type="primary">apt</name>
    <name evidence="13" type="ORF">US62_C0006G0008</name>
</gene>
<dbReference type="GO" id="GO:0044209">
    <property type="term" value="P:AMP salvage"/>
    <property type="evidence" value="ECO:0007669"/>
    <property type="project" value="UniProtKB-UniRule"/>
</dbReference>
<dbReference type="AlphaFoldDB" id="A0A0G0HUP0"/>